<accession>A0A8J8NUG5</accession>
<sequence length="68" mass="7916">MSRQHNFSAGSLRKPGNRTFSNETENVGVQRKTQYDQSKCEVESELETLENEDQEIEYYHDGKYAPKS</sequence>
<dbReference type="EMBL" id="RRYP01007642">
    <property type="protein sequence ID" value="TNV80336.1"/>
    <property type="molecule type" value="Genomic_DNA"/>
</dbReference>
<organism evidence="2 3">
    <name type="scientific">Halteria grandinella</name>
    <dbReference type="NCBI Taxonomy" id="5974"/>
    <lineage>
        <taxon>Eukaryota</taxon>
        <taxon>Sar</taxon>
        <taxon>Alveolata</taxon>
        <taxon>Ciliophora</taxon>
        <taxon>Intramacronucleata</taxon>
        <taxon>Spirotrichea</taxon>
        <taxon>Stichotrichia</taxon>
        <taxon>Sporadotrichida</taxon>
        <taxon>Halteriidae</taxon>
        <taxon>Halteria</taxon>
    </lineage>
</organism>
<dbReference type="AlphaFoldDB" id="A0A8J8NUG5"/>
<evidence type="ECO:0000313" key="2">
    <source>
        <dbReference type="EMBL" id="TNV80336.1"/>
    </source>
</evidence>
<feature type="compositionally biased region" description="Acidic residues" evidence="1">
    <location>
        <begin position="43"/>
        <end position="55"/>
    </location>
</feature>
<reference evidence="2" key="1">
    <citation type="submission" date="2019-06" db="EMBL/GenBank/DDBJ databases">
        <authorList>
            <person name="Zheng W."/>
        </authorList>
    </citation>
    <scope>NUCLEOTIDE SEQUENCE</scope>
    <source>
        <strain evidence="2">QDHG01</strain>
    </source>
</reference>
<keyword evidence="3" id="KW-1185">Reference proteome</keyword>
<gene>
    <name evidence="2" type="ORF">FGO68_gene1197</name>
</gene>
<feature type="compositionally biased region" description="Polar residues" evidence="1">
    <location>
        <begin position="18"/>
        <end position="37"/>
    </location>
</feature>
<name>A0A8J8NUG5_HALGN</name>
<feature type="region of interest" description="Disordered" evidence="1">
    <location>
        <begin position="1"/>
        <end position="55"/>
    </location>
</feature>
<dbReference type="Proteomes" id="UP000785679">
    <property type="component" value="Unassembled WGS sequence"/>
</dbReference>
<comment type="caution">
    <text evidence="2">The sequence shown here is derived from an EMBL/GenBank/DDBJ whole genome shotgun (WGS) entry which is preliminary data.</text>
</comment>
<proteinExistence type="predicted"/>
<protein>
    <submittedName>
        <fullName evidence="2">Uncharacterized protein</fullName>
    </submittedName>
</protein>
<evidence type="ECO:0000256" key="1">
    <source>
        <dbReference type="SAM" id="MobiDB-lite"/>
    </source>
</evidence>
<evidence type="ECO:0000313" key="3">
    <source>
        <dbReference type="Proteomes" id="UP000785679"/>
    </source>
</evidence>